<dbReference type="GO" id="GO:0045059">
    <property type="term" value="P:positive thymic T cell selection"/>
    <property type="evidence" value="ECO:0007669"/>
    <property type="project" value="TreeGrafter"/>
</dbReference>
<name>A0AAW1AZG1_CROAD</name>
<keyword evidence="2" id="KW-1133">Transmembrane helix</keyword>
<dbReference type="Proteomes" id="UP001474421">
    <property type="component" value="Unassembled WGS sequence"/>
</dbReference>
<keyword evidence="2" id="KW-0472">Membrane</keyword>
<dbReference type="AlphaFoldDB" id="A0AAW1AZG1"/>
<keyword evidence="5" id="KW-1185">Reference proteome</keyword>
<dbReference type="InterPro" id="IPR013783">
    <property type="entry name" value="Ig-like_fold"/>
</dbReference>
<sequence>MPAPASPSLYGGVPVPGWGSRFSAPAAGTVTGVPAGSVMQQRERRCLPPGLSGHLPEDGSERVAEASQMGSQIKGFPAPRSRGSILEVGQSSGWLFQLELYGISISGNAASGNEFITIEQKGKNVSLICEGGDNKTHWIKDRMALTYQGKELALAVMDDPRGIYKCIIQNGKSRSVQVFIRMCQNCIHLDFTMILGISAASLLATIFLAIAVYHIAVEERGRPTQASDKQCLLANDQLYQPLQEHNDRPYSHIGIAKPRRR</sequence>
<dbReference type="GO" id="GO:0009897">
    <property type="term" value="C:external side of plasma membrane"/>
    <property type="evidence" value="ECO:0007669"/>
    <property type="project" value="TreeGrafter"/>
</dbReference>
<keyword evidence="2" id="KW-0812">Transmembrane</keyword>
<keyword evidence="1" id="KW-0393">Immunoglobulin domain</keyword>
<accession>A0AAW1AZG1</accession>
<evidence type="ECO:0000313" key="5">
    <source>
        <dbReference type="Proteomes" id="UP001474421"/>
    </source>
</evidence>
<evidence type="ECO:0000313" key="4">
    <source>
        <dbReference type="EMBL" id="KAK9394911.1"/>
    </source>
</evidence>
<protein>
    <submittedName>
        <fullName evidence="4">T-cell surface glycoprotein CD3 gamma chain-like</fullName>
    </submittedName>
</protein>
<gene>
    <name evidence="4" type="ORF">NXF25_014257</name>
</gene>
<dbReference type="SUPFAM" id="SSF48726">
    <property type="entry name" value="Immunoglobulin"/>
    <property type="match status" value="1"/>
</dbReference>
<dbReference type="EMBL" id="JAOTOJ010000010">
    <property type="protein sequence ID" value="KAK9394911.1"/>
    <property type="molecule type" value="Genomic_DNA"/>
</dbReference>
<feature type="transmembrane region" description="Helical" evidence="2">
    <location>
        <begin position="191"/>
        <end position="213"/>
    </location>
</feature>
<dbReference type="Pfam" id="PF16680">
    <property type="entry name" value="Ig_4"/>
    <property type="match status" value="1"/>
</dbReference>
<evidence type="ECO:0000256" key="1">
    <source>
        <dbReference type="ARBA" id="ARBA00023319"/>
    </source>
</evidence>
<dbReference type="InterPro" id="IPR015484">
    <property type="entry name" value="CD3_esu/gsu/dsu"/>
</dbReference>
<organism evidence="4 5">
    <name type="scientific">Crotalus adamanteus</name>
    <name type="common">Eastern diamondback rattlesnake</name>
    <dbReference type="NCBI Taxonomy" id="8729"/>
    <lineage>
        <taxon>Eukaryota</taxon>
        <taxon>Metazoa</taxon>
        <taxon>Chordata</taxon>
        <taxon>Craniata</taxon>
        <taxon>Vertebrata</taxon>
        <taxon>Euteleostomi</taxon>
        <taxon>Lepidosauria</taxon>
        <taxon>Squamata</taxon>
        <taxon>Bifurcata</taxon>
        <taxon>Unidentata</taxon>
        <taxon>Episquamata</taxon>
        <taxon>Toxicofera</taxon>
        <taxon>Serpentes</taxon>
        <taxon>Colubroidea</taxon>
        <taxon>Viperidae</taxon>
        <taxon>Crotalinae</taxon>
        <taxon>Crotalus</taxon>
    </lineage>
</organism>
<dbReference type="InterPro" id="IPR036179">
    <property type="entry name" value="Ig-like_dom_sf"/>
</dbReference>
<dbReference type="GO" id="GO:0042105">
    <property type="term" value="C:alpha-beta T cell receptor complex"/>
    <property type="evidence" value="ECO:0007669"/>
    <property type="project" value="TreeGrafter"/>
</dbReference>
<feature type="domain" description="CD3 gamma/delta subunit Ig-like" evidence="3">
    <location>
        <begin position="123"/>
        <end position="189"/>
    </location>
</feature>
<evidence type="ECO:0000256" key="2">
    <source>
        <dbReference type="SAM" id="Phobius"/>
    </source>
</evidence>
<dbReference type="PANTHER" id="PTHR10570:SF8">
    <property type="entry name" value="T-CELL SURFACE GLYCOPROTEIN CD3 GAMMA CHAIN"/>
    <property type="match status" value="1"/>
</dbReference>
<comment type="caution">
    <text evidence="4">The sequence shown here is derived from an EMBL/GenBank/DDBJ whole genome shotgun (WGS) entry which is preliminary data.</text>
</comment>
<dbReference type="Gene3D" id="2.60.40.10">
    <property type="entry name" value="Immunoglobulins"/>
    <property type="match status" value="1"/>
</dbReference>
<dbReference type="GO" id="GO:0004888">
    <property type="term" value="F:transmembrane signaling receptor activity"/>
    <property type="evidence" value="ECO:0007669"/>
    <property type="project" value="TreeGrafter"/>
</dbReference>
<reference evidence="4 5" key="1">
    <citation type="journal article" date="2024" name="Proc. Natl. Acad. Sci. U.S.A.">
        <title>The genetic regulatory architecture and epigenomic basis for age-related changes in rattlesnake venom.</title>
        <authorList>
            <person name="Hogan M.P."/>
            <person name="Holding M.L."/>
            <person name="Nystrom G.S."/>
            <person name="Colston T.J."/>
            <person name="Bartlett D.A."/>
            <person name="Mason A.J."/>
            <person name="Ellsworth S.A."/>
            <person name="Rautsaw R.M."/>
            <person name="Lawrence K.C."/>
            <person name="Strickland J.L."/>
            <person name="He B."/>
            <person name="Fraser P."/>
            <person name="Margres M.J."/>
            <person name="Gilbert D.M."/>
            <person name="Gibbs H.L."/>
            <person name="Parkinson C.L."/>
            <person name="Rokyta D.R."/>
        </authorList>
    </citation>
    <scope>NUCLEOTIDE SEQUENCE [LARGE SCALE GENOMIC DNA]</scope>
    <source>
        <strain evidence="4">DRR0105</strain>
    </source>
</reference>
<proteinExistence type="predicted"/>
<dbReference type="InterPro" id="IPR032052">
    <property type="entry name" value="Ig_4"/>
</dbReference>
<dbReference type="PANTHER" id="PTHR10570">
    <property type="entry name" value="T-CELL SURFACE GLYCOPROTEIN CD3 GAMMA CHAIN / DELTA CHAIN"/>
    <property type="match status" value="1"/>
</dbReference>
<evidence type="ECO:0000259" key="3">
    <source>
        <dbReference type="Pfam" id="PF16680"/>
    </source>
</evidence>
<dbReference type="GO" id="GO:0007166">
    <property type="term" value="P:cell surface receptor signaling pathway"/>
    <property type="evidence" value="ECO:0007669"/>
    <property type="project" value="TreeGrafter"/>
</dbReference>